<comment type="caution">
    <text evidence="2">The sequence shown here is derived from an EMBL/GenBank/DDBJ whole genome shotgun (WGS) entry which is preliminary data.</text>
</comment>
<dbReference type="InterPro" id="IPR011251">
    <property type="entry name" value="Luciferase-like_dom"/>
</dbReference>
<dbReference type="InterPro" id="IPR036661">
    <property type="entry name" value="Luciferase-like_sf"/>
</dbReference>
<dbReference type="PANTHER" id="PTHR30137:SF15">
    <property type="entry name" value="BLL6902 PROTEIN"/>
    <property type="match status" value="1"/>
</dbReference>
<dbReference type="Proteomes" id="UP001500325">
    <property type="component" value="Unassembled WGS sequence"/>
</dbReference>
<accession>A0ABP8XAF5</accession>
<keyword evidence="3" id="KW-1185">Reference proteome</keyword>
<reference evidence="3" key="1">
    <citation type="journal article" date="2019" name="Int. J. Syst. Evol. Microbiol.">
        <title>The Global Catalogue of Microorganisms (GCM) 10K type strain sequencing project: providing services to taxonomists for standard genome sequencing and annotation.</title>
        <authorList>
            <consortium name="The Broad Institute Genomics Platform"/>
            <consortium name="The Broad Institute Genome Sequencing Center for Infectious Disease"/>
            <person name="Wu L."/>
            <person name="Ma J."/>
        </authorList>
    </citation>
    <scope>NUCLEOTIDE SEQUENCE [LARGE SCALE GENOMIC DNA]</scope>
    <source>
        <strain evidence="3">JCM 18055</strain>
    </source>
</reference>
<evidence type="ECO:0000313" key="2">
    <source>
        <dbReference type="EMBL" id="GAA4702826.1"/>
    </source>
</evidence>
<gene>
    <name evidence="2" type="ORF">GCM10023215_47650</name>
</gene>
<name>A0ABP8XAF5_9PSEU</name>
<dbReference type="RefSeq" id="WP_345382959.1">
    <property type="nucleotide sequence ID" value="NZ_BAABIC010000018.1"/>
</dbReference>
<feature type="domain" description="Luciferase-like" evidence="1">
    <location>
        <begin position="9"/>
        <end position="111"/>
    </location>
</feature>
<organism evidence="2 3">
    <name type="scientific">Pseudonocardia yuanmonensis</name>
    <dbReference type="NCBI Taxonomy" id="1095914"/>
    <lineage>
        <taxon>Bacteria</taxon>
        <taxon>Bacillati</taxon>
        <taxon>Actinomycetota</taxon>
        <taxon>Actinomycetes</taxon>
        <taxon>Pseudonocardiales</taxon>
        <taxon>Pseudonocardiaceae</taxon>
        <taxon>Pseudonocardia</taxon>
    </lineage>
</organism>
<evidence type="ECO:0000313" key="3">
    <source>
        <dbReference type="Proteomes" id="UP001500325"/>
    </source>
</evidence>
<proteinExistence type="predicted"/>
<dbReference type="PANTHER" id="PTHR30137">
    <property type="entry name" value="LUCIFERASE-LIKE MONOOXYGENASE"/>
    <property type="match status" value="1"/>
</dbReference>
<dbReference type="EMBL" id="BAABIC010000018">
    <property type="protein sequence ID" value="GAA4702826.1"/>
    <property type="molecule type" value="Genomic_DNA"/>
</dbReference>
<protein>
    <recommendedName>
        <fullName evidence="1">Luciferase-like domain-containing protein</fullName>
    </recommendedName>
</protein>
<evidence type="ECO:0000259" key="1">
    <source>
        <dbReference type="Pfam" id="PF00296"/>
    </source>
</evidence>
<dbReference type="Pfam" id="PF00296">
    <property type="entry name" value="Bac_luciferase"/>
    <property type="match status" value="1"/>
</dbReference>
<dbReference type="Gene3D" id="3.20.20.30">
    <property type="entry name" value="Luciferase-like domain"/>
    <property type="match status" value="1"/>
</dbReference>
<dbReference type="InterPro" id="IPR050766">
    <property type="entry name" value="Bact_Lucif_Oxidored"/>
</dbReference>
<dbReference type="SUPFAM" id="SSF51679">
    <property type="entry name" value="Bacterial luciferase-like"/>
    <property type="match status" value="1"/>
</dbReference>
<sequence>MELGSLTHVGRPGSPRDAYRDTLELAVAAEAAGFASFWVAQHHASEAQGCLPSPFVLLAAVAQATSRIRLGTGVVAAALEDPLRLAEDAAVLDALSGERLELGVGAGSTPPRPAASA</sequence>